<dbReference type="Proteomes" id="UP000584867">
    <property type="component" value="Unassembled WGS sequence"/>
</dbReference>
<dbReference type="PANTHER" id="PTHR30267">
    <property type="entry name" value="PROTEIN KINASE PRKA"/>
    <property type="match status" value="1"/>
</dbReference>
<dbReference type="Pfam" id="PF00158">
    <property type="entry name" value="Sigma54_activat"/>
    <property type="match status" value="1"/>
</dbReference>
<dbReference type="FunFam" id="3.40.50.300:FF:000841">
    <property type="entry name" value="Magnesium protoporphyrin chelatase"/>
    <property type="match status" value="1"/>
</dbReference>
<reference evidence="3 4" key="1">
    <citation type="submission" date="2020-08" db="EMBL/GenBank/DDBJ databases">
        <title>Genomic Encyclopedia of Type Strains, Phase IV (KMG-V): Genome sequencing to study the core and pangenomes of soil and plant-associated prokaryotes.</title>
        <authorList>
            <person name="Whitman W."/>
        </authorList>
    </citation>
    <scope>NUCLEOTIDE SEQUENCE [LARGE SCALE GENOMIC DNA]</scope>
    <source>
        <strain evidence="3 4">X5P3</strain>
    </source>
</reference>
<dbReference type="AlphaFoldDB" id="A0A7W7ZRC2"/>
<name>A0A7W7ZRC2_9BACT</name>
<protein>
    <submittedName>
        <fullName evidence="3">Magnesium chelatase subunit I</fullName>
        <ecNumber evidence="3">6.6.1.1</ecNumber>
    </submittedName>
</protein>
<dbReference type="InterPro" id="IPR027417">
    <property type="entry name" value="P-loop_NTPase"/>
</dbReference>
<dbReference type="GO" id="GO:0016851">
    <property type="term" value="F:magnesium chelatase activity"/>
    <property type="evidence" value="ECO:0007669"/>
    <property type="project" value="UniProtKB-EC"/>
</dbReference>
<feature type="region of interest" description="Disordered" evidence="1">
    <location>
        <begin position="477"/>
        <end position="520"/>
    </location>
</feature>
<evidence type="ECO:0000259" key="2">
    <source>
        <dbReference type="Pfam" id="PF00158"/>
    </source>
</evidence>
<evidence type="ECO:0000313" key="4">
    <source>
        <dbReference type="Proteomes" id="UP000584867"/>
    </source>
</evidence>
<dbReference type="RefSeq" id="WP_184256874.1">
    <property type="nucleotide sequence ID" value="NZ_JACHIO010000012.1"/>
</dbReference>
<accession>A0A7W7ZRC2</accession>
<keyword evidence="3" id="KW-0436">Ligase</keyword>
<evidence type="ECO:0000313" key="3">
    <source>
        <dbReference type="EMBL" id="MBB5064735.1"/>
    </source>
</evidence>
<organism evidence="3 4">
    <name type="scientific">Granulicella mallensis</name>
    <dbReference type="NCBI Taxonomy" id="940614"/>
    <lineage>
        <taxon>Bacteria</taxon>
        <taxon>Pseudomonadati</taxon>
        <taxon>Acidobacteriota</taxon>
        <taxon>Terriglobia</taxon>
        <taxon>Terriglobales</taxon>
        <taxon>Acidobacteriaceae</taxon>
        <taxon>Granulicella</taxon>
    </lineage>
</organism>
<dbReference type="SUPFAM" id="SSF52540">
    <property type="entry name" value="P-loop containing nucleoside triphosphate hydrolases"/>
    <property type="match status" value="1"/>
</dbReference>
<proteinExistence type="predicted"/>
<evidence type="ECO:0000256" key="1">
    <source>
        <dbReference type="SAM" id="MobiDB-lite"/>
    </source>
</evidence>
<dbReference type="GO" id="GO:0004672">
    <property type="term" value="F:protein kinase activity"/>
    <property type="evidence" value="ECO:0007669"/>
    <property type="project" value="TreeGrafter"/>
</dbReference>
<dbReference type="PANTHER" id="PTHR30267:SF2">
    <property type="entry name" value="PROTEIN PRKA"/>
    <property type="match status" value="1"/>
</dbReference>
<dbReference type="GO" id="GO:0005524">
    <property type="term" value="F:ATP binding"/>
    <property type="evidence" value="ECO:0007669"/>
    <property type="project" value="InterPro"/>
</dbReference>
<dbReference type="Gene3D" id="3.40.50.300">
    <property type="entry name" value="P-loop containing nucleotide triphosphate hydrolases"/>
    <property type="match status" value="1"/>
</dbReference>
<feature type="compositionally biased region" description="Basic and acidic residues" evidence="1">
    <location>
        <begin position="477"/>
        <end position="513"/>
    </location>
</feature>
<sequence length="520" mass="57869">MPSTALPRTLGQLRTSAYTADRVSRSVKDELRDNLIARLREIAPGGPKEGESLFPGIVGYDDTVVPQVINAVLSRHNFILLGLRGQAKSRILRSLTTLLDPFSPYVAGSELRDNPYAPLSKFSRDLVASLGDDTPIAWMTPIERYVEKLATPDVTVADLIGDVDPIKAARSGHELGSELTMHYGLLPRANRGIFAINEVPDLAGKIQVALFNIMQEGDVQIKGYPVRLELDVAIVFSANPEDYTARGKIVTPLKDRIGSEIRTHYPESLDEAISITEQEAWTARSYAPSNDAIQRIEIPHYIRQIVEQIAFVAREDKKVDKRSGVSQRLPISTMELVVSNAERRALIHGESLVVPRVGDIFAALPGITGKIELEYEGEMRGSDNVIRELIRSSVANIFDSYFADTNTQQIEQWFNLGGAVELNDKQPAATVLAELQQIQGLFEKLTPFKITSKSQPEVAVSAAEFLLEGMTAHKRISRSEARKFSAGEKRKRNEEAANFAERKREQEREDAHNRTRRGFN</sequence>
<dbReference type="InterPro" id="IPR002078">
    <property type="entry name" value="Sigma_54_int"/>
</dbReference>
<dbReference type="GO" id="GO:0006355">
    <property type="term" value="P:regulation of DNA-templated transcription"/>
    <property type="evidence" value="ECO:0007669"/>
    <property type="project" value="InterPro"/>
</dbReference>
<comment type="caution">
    <text evidence="3">The sequence shown here is derived from an EMBL/GenBank/DDBJ whole genome shotgun (WGS) entry which is preliminary data.</text>
</comment>
<gene>
    <name evidence="3" type="ORF">HDF15_003095</name>
</gene>
<dbReference type="EMBL" id="JACHIO010000012">
    <property type="protein sequence ID" value="MBB5064735.1"/>
    <property type="molecule type" value="Genomic_DNA"/>
</dbReference>
<dbReference type="EC" id="6.6.1.1" evidence="3"/>
<feature type="domain" description="Sigma-54 factor interaction" evidence="2">
    <location>
        <begin position="181"/>
        <end position="240"/>
    </location>
</feature>